<evidence type="ECO:0000313" key="1">
    <source>
        <dbReference type="EMBL" id="AMK54981.1"/>
    </source>
</evidence>
<accession>A0A140DWF4</accession>
<gene>
    <name evidence="1" type="ORF">AALO17_18470</name>
</gene>
<keyword evidence="2" id="KW-1185">Reference proteome</keyword>
<dbReference type="Proteomes" id="UP000069771">
    <property type="component" value="Chromosome"/>
</dbReference>
<sequence>MIAHLYFCIVFSFVSDDKEALFQTLPDADTVSGVPKRFQGR</sequence>
<proteinExistence type="predicted"/>
<reference evidence="1 2" key="1">
    <citation type="journal article" date="2016" name="Gut Pathog.">
        <title>Whole genome sequencing of "Faecalibaculum rodentium" ALO17, isolated from C57BL/6J laboratory mouse feces.</title>
        <authorList>
            <person name="Lim S."/>
            <person name="Chang D.H."/>
            <person name="Ahn S."/>
            <person name="Kim B.C."/>
        </authorList>
    </citation>
    <scope>NUCLEOTIDE SEQUENCE [LARGE SCALE GENOMIC DNA]</scope>
    <source>
        <strain evidence="1 2">Alo17</strain>
    </source>
</reference>
<name>A0A140DWF4_9FIRM</name>
<organism evidence="1 2">
    <name type="scientific">Faecalibaculum rodentium</name>
    <dbReference type="NCBI Taxonomy" id="1702221"/>
    <lineage>
        <taxon>Bacteria</taxon>
        <taxon>Bacillati</taxon>
        <taxon>Bacillota</taxon>
        <taxon>Erysipelotrichia</taxon>
        <taxon>Erysipelotrichales</taxon>
        <taxon>Erysipelotrichaceae</taxon>
        <taxon>Faecalibaculum</taxon>
    </lineage>
</organism>
<dbReference type="EMBL" id="CP011391">
    <property type="protein sequence ID" value="AMK54981.1"/>
    <property type="molecule type" value="Genomic_DNA"/>
</dbReference>
<evidence type="ECO:0000313" key="2">
    <source>
        <dbReference type="Proteomes" id="UP000069771"/>
    </source>
</evidence>
<dbReference type="AlphaFoldDB" id="A0A140DWF4"/>
<dbReference type="KEGG" id="fro:AALO17_18470"/>
<protein>
    <submittedName>
        <fullName evidence="1">Uncharacterized protein</fullName>
    </submittedName>
</protein>